<feature type="non-terminal residue" evidence="1">
    <location>
        <position position="1"/>
    </location>
</feature>
<dbReference type="KEGG" id="psoj:PHYSODRAFT_456061"/>
<dbReference type="GeneID" id="20653086"/>
<evidence type="ECO:0000313" key="1">
    <source>
        <dbReference type="EMBL" id="EGZ08067.1"/>
    </source>
</evidence>
<organism evidence="1 2">
    <name type="scientific">Phytophthora sojae (strain P6497)</name>
    <name type="common">Soybean stem and root rot agent</name>
    <name type="synonym">Phytophthora megasperma f. sp. glycines</name>
    <dbReference type="NCBI Taxonomy" id="1094619"/>
    <lineage>
        <taxon>Eukaryota</taxon>
        <taxon>Sar</taxon>
        <taxon>Stramenopiles</taxon>
        <taxon>Oomycota</taxon>
        <taxon>Peronosporomycetes</taxon>
        <taxon>Peronosporales</taxon>
        <taxon>Peronosporaceae</taxon>
        <taxon>Phytophthora</taxon>
    </lineage>
</organism>
<sequence>PILTTARVVTRECVAAGGGVLVYVEKLINGFLDSFSTKENACSHGASERALEYLYCRSSERSRRLAVHLAAMAGHVHVLQWLVEHHPDDFSNLRAGCLSPIDRAAQHGHLDAVIWLFANCFEGYSSATFALAAQCGHVAVLRWLHRYSSEPCTSEAMVGAAAHNKLKAVKWLHRHGRHSDAHAAILKAAELGHVPVVAWLYRHGSEADALQAMLIAAGNGQLAVVKWL</sequence>
<dbReference type="SMR" id="G5A841"/>
<dbReference type="RefSeq" id="XP_009536239.1">
    <property type="nucleotide sequence ID" value="XM_009537944.1"/>
</dbReference>
<dbReference type="EMBL" id="JH159161">
    <property type="protein sequence ID" value="EGZ08067.1"/>
    <property type="molecule type" value="Genomic_DNA"/>
</dbReference>
<dbReference type="Proteomes" id="UP000002640">
    <property type="component" value="Unassembled WGS sequence"/>
</dbReference>
<gene>
    <name evidence="1" type="ORF">PHYSODRAFT_456061</name>
</gene>
<protein>
    <submittedName>
        <fullName evidence="1">Uncharacterized protein</fullName>
    </submittedName>
</protein>
<dbReference type="InterPro" id="IPR036770">
    <property type="entry name" value="Ankyrin_rpt-contain_sf"/>
</dbReference>
<accession>G5A841</accession>
<keyword evidence="2" id="KW-1185">Reference proteome</keyword>
<dbReference type="SUPFAM" id="SSF48403">
    <property type="entry name" value="Ankyrin repeat"/>
    <property type="match status" value="1"/>
</dbReference>
<dbReference type="PANTHER" id="PTHR46586">
    <property type="entry name" value="ANKYRIN REPEAT-CONTAINING PROTEIN"/>
    <property type="match status" value="1"/>
</dbReference>
<dbReference type="Pfam" id="PF13637">
    <property type="entry name" value="Ank_4"/>
    <property type="match status" value="2"/>
</dbReference>
<dbReference type="InterPro" id="IPR002110">
    <property type="entry name" value="Ankyrin_rpt"/>
</dbReference>
<name>G5A841_PHYSP</name>
<dbReference type="Gene3D" id="1.25.40.20">
    <property type="entry name" value="Ankyrin repeat-containing domain"/>
    <property type="match status" value="2"/>
</dbReference>
<reference evidence="1 2" key="1">
    <citation type="journal article" date="2006" name="Science">
        <title>Phytophthora genome sequences uncover evolutionary origins and mechanisms of pathogenesis.</title>
        <authorList>
            <person name="Tyler B.M."/>
            <person name="Tripathy S."/>
            <person name="Zhang X."/>
            <person name="Dehal P."/>
            <person name="Jiang R.H."/>
            <person name="Aerts A."/>
            <person name="Arredondo F.D."/>
            <person name="Baxter L."/>
            <person name="Bensasson D."/>
            <person name="Beynon J.L."/>
            <person name="Chapman J."/>
            <person name="Damasceno C.M."/>
            <person name="Dorrance A.E."/>
            <person name="Dou D."/>
            <person name="Dickerman A.W."/>
            <person name="Dubchak I.L."/>
            <person name="Garbelotto M."/>
            <person name="Gijzen M."/>
            <person name="Gordon S.G."/>
            <person name="Govers F."/>
            <person name="Grunwald N.J."/>
            <person name="Huang W."/>
            <person name="Ivors K.L."/>
            <person name="Jones R.W."/>
            <person name="Kamoun S."/>
            <person name="Krampis K."/>
            <person name="Lamour K.H."/>
            <person name="Lee M.K."/>
            <person name="McDonald W.H."/>
            <person name="Medina M."/>
            <person name="Meijer H.J."/>
            <person name="Nordberg E.K."/>
            <person name="Maclean D.J."/>
            <person name="Ospina-Giraldo M.D."/>
            <person name="Morris P.F."/>
            <person name="Phuntumart V."/>
            <person name="Putnam N.H."/>
            <person name="Rash S."/>
            <person name="Rose J.K."/>
            <person name="Sakihama Y."/>
            <person name="Salamov A.A."/>
            <person name="Savidor A."/>
            <person name="Scheuring C.F."/>
            <person name="Smith B.M."/>
            <person name="Sobral B.W."/>
            <person name="Terry A."/>
            <person name="Torto-Alalibo T.A."/>
            <person name="Win J."/>
            <person name="Xu Z."/>
            <person name="Zhang H."/>
            <person name="Grigoriev I.V."/>
            <person name="Rokhsar D.S."/>
            <person name="Boore J.L."/>
        </authorList>
    </citation>
    <scope>NUCLEOTIDE SEQUENCE [LARGE SCALE GENOMIC DNA]</scope>
    <source>
        <strain evidence="1 2">P6497</strain>
    </source>
</reference>
<proteinExistence type="predicted"/>
<feature type="non-terminal residue" evidence="1">
    <location>
        <position position="228"/>
    </location>
</feature>
<dbReference type="InParanoid" id="G5A841"/>
<dbReference type="InterPro" id="IPR052050">
    <property type="entry name" value="SecEffector_AnkRepeat"/>
</dbReference>
<dbReference type="STRING" id="1094619.G5A841"/>
<dbReference type="OMA" id="KENACSH"/>
<dbReference type="PANTHER" id="PTHR46586:SF3">
    <property type="entry name" value="ANKYRIN REPEAT-CONTAINING PROTEIN"/>
    <property type="match status" value="1"/>
</dbReference>
<evidence type="ECO:0000313" key="2">
    <source>
        <dbReference type="Proteomes" id="UP000002640"/>
    </source>
</evidence>
<dbReference type="AlphaFoldDB" id="G5A841"/>